<dbReference type="PROSITE" id="PS50846">
    <property type="entry name" value="HMA_2"/>
    <property type="match status" value="1"/>
</dbReference>
<evidence type="ECO:0000259" key="2">
    <source>
        <dbReference type="PROSITE" id="PS50846"/>
    </source>
</evidence>
<dbReference type="SUPFAM" id="SSF55008">
    <property type="entry name" value="HMA, heavy metal-associated domain"/>
    <property type="match status" value="1"/>
</dbReference>
<organism evidence="3 4">
    <name type="scientific">Butyrivibrio fibrisolvens DSM 3071</name>
    <dbReference type="NCBI Taxonomy" id="1121131"/>
    <lineage>
        <taxon>Bacteria</taxon>
        <taxon>Bacillati</taxon>
        <taxon>Bacillota</taxon>
        <taxon>Clostridia</taxon>
        <taxon>Lachnospirales</taxon>
        <taxon>Lachnospiraceae</taxon>
        <taxon>Butyrivibrio</taxon>
    </lineage>
</organism>
<evidence type="ECO:0000256" key="1">
    <source>
        <dbReference type="ARBA" id="ARBA00022723"/>
    </source>
</evidence>
<keyword evidence="4" id="KW-1185">Reference proteome</keyword>
<keyword evidence="1" id="KW-0479">Metal-binding</keyword>
<dbReference type="EMBL" id="FQXK01000003">
    <property type="protein sequence ID" value="SHH04882.1"/>
    <property type="molecule type" value="Genomic_DNA"/>
</dbReference>
<dbReference type="GeneID" id="89509175"/>
<proteinExistence type="predicted"/>
<feature type="domain" description="HMA" evidence="2">
    <location>
        <begin position="51"/>
        <end position="115"/>
    </location>
</feature>
<dbReference type="InterPro" id="IPR006121">
    <property type="entry name" value="HMA_dom"/>
</dbReference>
<evidence type="ECO:0000313" key="3">
    <source>
        <dbReference type="EMBL" id="SHH04882.1"/>
    </source>
</evidence>
<dbReference type="Proteomes" id="UP000184278">
    <property type="component" value="Unassembled WGS sequence"/>
</dbReference>
<dbReference type="Pfam" id="PF00403">
    <property type="entry name" value="HMA"/>
    <property type="match status" value="1"/>
</dbReference>
<dbReference type="OrthoDB" id="9813965at2"/>
<dbReference type="GO" id="GO:0046872">
    <property type="term" value="F:metal ion binding"/>
    <property type="evidence" value="ECO:0007669"/>
    <property type="project" value="UniProtKB-KW"/>
</dbReference>
<dbReference type="InterPro" id="IPR036163">
    <property type="entry name" value="HMA_dom_sf"/>
</dbReference>
<protein>
    <submittedName>
        <fullName evidence="3">Copper chaperone CopZ</fullName>
    </submittedName>
</protein>
<sequence>MPNIVIGIILVLILILAIKGSVKHFKGEGGCCGGGSSVKVRDKKLESPVIGKITLKVEGMHCENCANRVKRTINSIDGASCKVNLRKGLVTIKYDREIDRDVFVKAIESLDYTVIS</sequence>
<dbReference type="PROSITE" id="PS01047">
    <property type="entry name" value="HMA_1"/>
    <property type="match status" value="1"/>
</dbReference>
<dbReference type="CDD" id="cd00371">
    <property type="entry name" value="HMA"/>
    <property type="match status" value="1"/>
</dbReference>
<evidence type="ECO:0000313" key="4">
    <source>
        <dbReference type="Proteomes" id="UP000184278"/>
    </source>
</evidence>
<gene>
    <name evidence="3" type="ORF">SAMN02745229_00087</name>
</gene>
<dbReference type="RefSeq" id="WP_073384610.1">
    <property type="nucleotide sequence ID" value="NZ_FQXK01000003.1"/>
</dbReference>
<reference evidence="4" key="1">
    <citation type="submission" date="2016-11" db="EMBL/GenBank/DDBJ databases">
        <authorList>
            <person name="Varghese N."/>
            <person name="Submissions S."/>
        </authorList>
    </citation>
    <scope>NUCLEOTIDE SEQUENCE [LARGE SCALE GENOMIC DNA]</scope>
    <source>
        <strain evidence="4">DSM 3071</strain>
    </source>
</reference>
<accession>A0A1M5PT54</accession>
<dbReference type="AlphaFoldDB" id="A0A1M5PT54"/>
<name>A0A1M5PT54_BUTFI</name>
<dbReference type="InterPro" id="IPR017969">
    <property type="entry name" value="Heavy-metal-associated_CS"/>
</dbReference>
<dbReference type="STRING" id="1121131.SAMN02745229_00087"/>
<dbReference type="Gene3D" id="3.30.70.100">
    <property type="match status" value="1"/>
</dbReference>